<gene>
    <name evidence="1" type="ORF">EV146_109269</name>
</gene>
<dbReference type="RefSeq" id="WP_158287129.1">
    <property type="nucleotide sequence ID" value="NZ_JABUHM010000008.1"/>
</dbReference>
<name>A0A4R2BC49_9BACI</name>
<keyword evidence="2" id="KW-1185">Reference proteome</keyword>
<protein>
    <submittedName>
        <fullName evidence="1">Uncharacterized protein</fullName>
    </submittedName>
</protein>
<sequence>MERGKGAKLARSAPGDFRNLTPLDTVISTELKIKARSDFPGRTNGLFSYWF</sequence>
<organism evidence="1 2">
    <name type="scientific">Mesobacillus foraminis</name>
    <dbReference type="NCBI Taxonomy" id="279826"/>
    <lineage>
        <taxon>Bacteria</taxon>
        <taxon>Bacillati</taxon>
        <taxon>Bacillota</taxon>
        <taxon>Bacilli</taxon>
        <taxon>Bacillales</taxon>
        <taxon>Bacillaceae</taxon>
        <taxon>Mesobacillus</taxon>
    </lineage>
</organism>
<dbReference type="AlphaFoldDB" id="A0A4R2BC49"/>
<proteinExistence type="predicted"/>
<accession>A0A4R2BC49</accession>
<comment type="caution">
    <text evidence="1">The sequence shown here is derived from an EMBL/GenBank/DDBJ whole genome shotgun (WGS) entry which is preliminary data.</text>
</comment>
<evidence type="ECO:0000313" key="1">
    <source>
        <dbReference type="EMBL" id="TCN23109.1"/>
    </source>
</evidence>
<dbReference type="Proteomes" id="UP000295689">
    <property type="component" value="Unassembled WGS sequence"/>
</dbReference>
<reference evidence="1 2" key="1">
    <citation type="journal article" date="2015" name="Stand. Genomic Sci.">
        <title>Genomic Encyclopedia of Bacterial and Archaeal Type Strains, Phase III: the genomes of soil and plant-associated and newly described type strains.</title>
        <authorList>
            <person name="Whitman W.B."/>
            <person name="Woyke T."/>
            <person name="Klenk H.P."/>
            <person name="Zhou Y."/>
            <person name="Lilburn T.G."/>
            <person name="Beck B.J."/>
            <person name="De Vos P."/>
            <person name="Vandamme P."/>
            <person name="Eisen J.A."/>
            <person name="Garrity G."/>
            <person name="Hugenholtz P."/>
            <person name="Kyrpides N.C."/>
        </authorList>
    </citation>
    <scope>NUCLEOTIDE SEQUENCE [LARGE SCALE GENOMIC DNA]</scope>
    <source>
        <strain evidence="1 2">CV53</strain>
    </source>
</reference>
<dbReference type="EMBL" id="SLVV01000009">
    <property type="protein sequence ID" value="TCN23109.1"/>
    <property type="molecule type" value="Genomic_DNA"/>
</dbReference>
<evidence type="ECO:0000313" key="2">
    <source>
        <dbReference type="Proteomes" id="UP000295689"/>
    </source>
</evidence>